<comment type="caution">
    <text evidence="5">The sequence shown here is derived from an EMBL/GenBank/DDBJ whole genome shotgun (WGS) entry which is preliminary data.</text>
</comment>
<sequence length="303" mass="34112">MERLQKIDKIESESLKEKNILFHVLREDKIHPFVSGNKYRKLKYNVLEAKKLEKRSLLTFGGAFSNHIASVATAGKLNNIETIGVIRGEELSVSVQDNPTLSFALSQGMKLHFISREDYKKKEDTLFINDLKQRFGDFYLLPEGGTNELAVKGCEEILTNLPENYEYVCVPVGTGGTIAGLIKASSINQEILGFSALNGTFQSSEIEKYTSKSNYKIIDTYNFGGYAKIDAQLIRFINNYKVQTNIPLDPIYTGKMMYGIYDLISRNYFTPNSRILAIHTGGLQGIEGMNIRLQKKGLPQITI</sequence>
<gene>
    <name evidence="5" type="ORF">RM538_07455</name>
</gene>
<evidence type="ECO:0000313" key="6">
    <source>
        <dbReference type="Proteomes" id="UP001254488"/>
    </source>
</evidence>
<dbReference type="Proteomes" id="UP001254488">
    <property type="component" value="Unassembled WGS sequence"/>
</dbReference>
<organism evidence="5 6">
    <name type="scientific">Patiriisocius hiemis</name>
    <dbReference type="NCBI Taxonomy" id="3075604"/>
    <lineage>
        <taxon>Bacteria</taxon>
        <taxon>Pseudomonadati</taxon>
        <taxon>Bacteroidota</taxon>
        <taxon>Flavobacteriia</taxon>
        <taxon>Flavobacteriales</taxon>
        <taxon>Flavobacteriaceae</taxon>
        <taxon>Patiriisocius</taxon>
    </lineage>
</organism>
<reference evidence="5 6" key="1">
    <citation type="submission" date="2023-09" db="EMBL/GenBank/DDBJ databases">
        <authorList>
            <person name="Rey-Velasco X."/>
        </authorList>
    </citation>
    <scope>NUCLEOTIDE SEQUENCE [LARGE SCALE GENOMIC DNA]</scope>
    <source>
        <strain evidence="5 6">W242</strain>
    </source>
</reference>
<dbReference type="EMBL" id="JAVRHZ010000003">
    <property type="protein sequence ID" value="MDT0555833.1"/>
    <property type="molecule type" value="Genomic_DNA"/>
</dbReference>
<dbReference type="Pfam" id="PF00291">
    <property type="entry name" value="PALP"/>
    <property type="match status" value="1"/>
</dbReference>
<comment type="cofactor">
    <cofactor evidence="1">
        <name>pyridoxal 5'-phosphate</name>
        <dbReference type="ChEBI" id="CHEBI:597326"/>
    </cofactor>
</comment>
<keyword evidence="3" id="KW-0663">Pyridoxal phosphate</keyword>
<dbReference type="InterPro" id="IPR027278">
    <property type="entry name" value="ACCD_DCysDesulf"/>
</dbReference>
<feature type="domain" description="Tryptophan synthase beta chain-like PALP" evidence="4">
    <location>
        <begin position="26"/>
        <end position="281"/>
    </location>
</feature>
<dbReference type="PIRSF" id="PIRSF006278">
    <property type="entry name" value="ACCD_DCysDesulf"/>
    <property type="match status" value="1"/>
</dbReference>
<dbReference type="SUPFAM" id="SSF53686">
    <property type="entry name" value="Tryptophan synthase beta subunit-like PLP-dependent enzymes"/>
    <property type="match status" value="1"/>
</dbReference>
<dbReference type="Gene3D" id="3.40.50.1100">
    <property type="match status" value="2"/>
</dbReference>
<proteinExistence type="inferred from homology"/>
<accession>A0ABU2YCC3</accession>
<evidence type="ECO:0000256" key="1">
    <source>
        <dbReference type="ARBA" id="ARBA00001933"/>
    </source>
</evidence>
<dbReference type="InterPro" id="IPR001926">
    <property type="entry name" value="TrpB-like_PALP"/>
</dbReference>
<comment type="similarity">
    <text evidence="2">Belongs to the ACC deaminase/D-cysteine desulfhydrase family.</text>
</comment>
<dbReference type="PANTHER" id="PTHR43780:SF2">
    <property type="entry name" value="1-AMINOCYCLOPROPANE-1-CARBOXYLATE DEAMINASE-RELATED"/>
    <property type="match status" value="1"/>
</dbReference>
<evidence type="ECO:0000256" key="2">
    <source>
        <dbReference type="ARBA" id="ARBA00008639"/>
    </source>
</evidence>
<dbReference type="RefSeq" id="WP_311332785.1">
    <property type="nucleotide sequence ID" value="NZ_JAVRHZ010000003.1"/>
</dbReference>
<dbReference type="PANTHER" id="PTHR43780">
    <property type="entry name" value="1-AMINOCYCLOPROPANE-1-CARBOXYLATE DEAMINASE-RELATED"/>
    <property type="match status" value="1"/>
</dbReference>
<evidence type="ECO:0000313" key="5">
    <source>
        <dbReference type="EMBL" id="MDT0555833.1"/>
    </source>
</evidence>
<keyword evidence="6" id="KW-1185">Reference proteome</keyword>
<name>A0ABU2YCC3_9FLAO</name>
<evidence type="ECO:0000256" key="3">
    <source>
        <dbReference type="ARBA" id="ARBA00022898"/>
    </source>
</evidence>
<protein>
    <submittedName>
        <fullName evidence="5">Pyridoxal-phosphate dependent enzyme</fullName>
    </submittedName>
</protein>
<dbReference type="InterPro" id="IPR036052">
    <property type="entry name" value="TrpB-like_PALP_sf"/>
</dbReference>
<evidence type="ECO:0000259" key="4">
    <source>
        <dbReference type="Pfam" id="PF00291"/>
    </source>
</evidence>